<feature type="compositionally biased region" description="Low complexity" evidence="1">
    <location>
        <begin position="262"/>
        <end position="271"/>
    </location>
</feature>
<proteinExistence type="predicted"/>
<evidence type="ECO:0000256" key="1">
    <source>
        <dbReference type="SAM" id="MobiDB-lite"/>
    </source>
</evidence>
<feature type="region of interest" description="Disordered" evidence="1">
    <location>
        <begin position="247"/>
        <end position="282"/>
    </location>
</feature>
<name>A0A7C9FTD1_9BACT</name>
<gene>
    <name evidence="2" type="ORF">GBK04_25530</name>
</gene>
<keyword evidence="3" id="KW-1185">Reference proteome</keyword>
<accession>A0A7C9FTD1</accession>
<sequence>MKKIVSSLLLAAKAIGLKFTEEETQKLEAIENEDELLPYFDKLSNQIPVFATEQKKAGQAEIYNSMDAKLDEKLEKLKDAIGEEKYNKIKSTQGVAKLGMLADDFTEVLEATKKAKTTGSTEDGKAANAMIIELTGKLKAAEESGKTALEAKEKEVAGRYETRLMNEALFTKVSGVKDLAGEYAKEEIIRGVMIPKVHSLAKSKKLTISRTEDGSFELLNEQGTPHVDGAKHYGIDDLLLDATRDYARKSDGGGQQGTFDPGKGAAKAGSSVADQWQTESMG</sequence>
<dbReference type="AlphaFoldDB" id="A0A7C9FTD1"/>
<dbReference type="EMBL" id="WHLY01000002">
    <property type="protein sequence ID" value="MPR36612.1"/>
    <property type="molecule type" value="Genomic_DNA"/>
</dbReference>
<reference evidence="2 3" key="1">
    <citation type="submission" date="2019-10" db="EMBL/GenBank/DDBJ databases">
        <title>Draft Genome Sequence of Cytophagaceae sp. SJW1-29.</title>
        <authorList>
            <person name="Choi A."/>
        </authorList>
    </citation>
    <scope>NUCLEOTIDE SEQUENCE [LARGE SCALE GENOMIC DNA]</scope>
    <source>
        <strain evidence="2 3">SJW1-29</strain>
    </source>
</reference>
<feature type="compositionally biased region" description="Polar residues" evidence="1">
    <location>
        <begin position="272"/>
        <end position="282"/>
    </location>
</feature>
<organism evidence="2 3">
    <name type="scientific">Salmonirosea aquatica</name>
    <dbReference type="NCBI Taxonomy" id="2654236"/>
    <lineage>
        <taxon>Bacteria</taxon>
        <taxon>Pseudomonadati</taxon>
        <taxon>Bacteroidota</taxon>
        <taxon>Cytophagia</taxon>
        <taxon>Cytophagales</taxon>
        <taxon>Spirosomataceae</taxon>
        <taxon>Salmonirosea</taxon>
    </lineage>
</organism>
<evidence type="ECO:0000313" key="2">
    <source>
        <dbReference type="EMBL" id="MPR36612.1"/>
    </source>
</evidence>
<dbReference type="Proteomes" id="UP000479293">
    <property type="component" value="Unassembled WGS sequence"/>
</dbReference>
<dbReference type="RefSeq" id="WP_152764675.1">
    <property type="nucleotide sequence ID" value="NZ_WHLY01000002.1"/>
</dbReference>
<comment type="caution">
    <text evidence="2">The sequence shown here is derived from an EMBL/GenBank/DDBJ whole genome shotgun (WGS) entry which is preliminary data.</text>
</comment>
<evidence type="ECO:0000313" key="3">
    <source>
        <dbReference type="Proteomes" id="UP000479293"/>
    </source>
</evidence>
<protein>
    <submittedName>
        <fullName evidence="2">Uncharacterized protein</fullName>
    </submittedName>
</protein>